<dbReference type="AlphaFoldDB" id="A0A6A8ACU6"/>
<feature type="domain" description="FdhE N-terminal" evidence="3">
    <location>
        <begin position="20"/>
        <end position="183"/>
    </location>
</feature>
<dbReference type="NCBIfam" id="TIGR01562">
    <property type="entry name" value="FdhE"/>
    <property type="match status" value="1"/>
</dbReference>
<dbReference type="InterPro" id="IPR024064">
    <property type="entry name" value="FdhE-like_sf"/>
</dbReference>
<comment type="function">
    <text evidence="2">Necessary for formate dehydrogenase activity.</text>
</comment>
<dbReference type="InterPro" id="IPR056774">
    <property type="entry name" value="FdhE_N"/>
</dbReference>
<comment type="caution">
    <text evidence="6">The sequence shown here is derived from an EMBL/GenBank/DDBJ whole genome shotgun (WGS) entry which is preliminary data.</text>
</comment>
<evidence type="ECO:0000313" key="6">
    <source>
        <dbReference type="EMBL" id="MQY48962.1"/>
    </source>
</evidence>
<evidence type="ECO:0000256" key="1">
    <source>
        <dbReference type="ARBA" id="ARBA00022490"/>
    </source>
</evidence>
<evidence type="ECO:0000259" key="5">
    <source>
        <dbReference type="Pfam" id="PF24860"/>
    </source>
</evidence>
<dbReference type="GO" id="GO:0051604">
    <property type="term" value="P:protein maturation"/>
    <property type="evidence" value="ECO:0007669"/>
    <property type="project" value="TreeGrafter"/>
</dbReference>
<feature type="domain" description="FdhE central" evidence="4">
    <location>
        <begin position="186"/>
        <end position="224"/>
    </location>
</feature>
<comment type="similarity">
    <text evidence="2">Belongs to the FdhE family.</text>
</comment>
<dbReference type="Proteomes" id="UP000435138">
    <property type="component" value="Unassembled WGS sequence"/>
</dbReference>
<dbReference type="PIRSF" id="PIRSF018296">
    <property type="entry name" value="Format_dh_formtn"/>
    <property type="match status" value="1"/>
</dbReference>
<dbReference type="EMBL" id="WIXI01000049">
    <property type="protein sequence ID" value="MQY48962.1"/>
    <property type="molecule type" value="Genomic_DNA"/>
</dbReference>
<dbReference type="PANTHER" id="PTHR37689">
    <property type="entry name" value="PROTEIN FDHE"/>
    <property type="match status" value="1"/>
</dbReference>
<keyword evidence="7" id="KW-1185">Reference proteome</keyword>
<dbReference type="SUPFAM" id="SSF144020">
    <property type="entry name" value="FdhE-like"/>
    <property type="match status" value="1"/>
</dbReference>
<dbReference type="PANTHER" id="PTHR37689:SF1">
    <property type="entry name" value="PROTEIN FDHE"/>
    <property type="match status" value="1"/>
</dbReference>
<evidence type="ECO:0000259" key="3">
    <source>
        <dbReference type="Pfam" id="PF04216"/>
    </source>
</evidence>
<dbReference type="Pfam" id="PF24860">
    <property type="entry name" value="FdhE_C"/>
    <property type="match status" value="1"/>
</dbReference>
<evidence type="ECO:0000256" key="2">
    <source>
        <dbReference type="HAMAP-Rule" id="MF_00611"/>
    </source>
</evidence>
<proteinExistence type="inferred from homology"/>
<feature type="domain" description="FdhE C-terminal" evidence="5">
    <location>
        <begin position="225"/>
        <end position="307"/>
    </location>
</feature>
<organism evidence="6 7">
    <name type="scientific">Endobacterium cereale</name>
    <dbReference type="NCBI Taxonomy" id="2663029"/>
    <lineage>
        <taxon>Bacteria</taxon>
        <taxon>Pseudomonadati</taxon>
        <taxon>Pseudomonadota</taxon>
        <taxon>Alphaproteobacteria</taxon>
        <taxon>Hyphomicrobiales</taxon>
        <taxon>Rhizobiaceae</taxon>
        <taxon>Endobacterium</taxon>
    </lineage>
</organism>
<dbReference type="Pfam" id="PF24859">
    <property type="entry name" value="FdhE_central"/>
    <property type="match status" value="1"/>
</dbReference>
<gene>
    <name evidence="2 6" type="primary">fdhE</name>
    <name evidence="6" type="ORF">GAO09_23285</name>
</gene>
<sequence length="310" mass="33247">MSVSSIQPDPSMIGGISKAPFALMPNPARFFQERATRFKILADTSNLGPYLRFLSAIADLQAKLIEELPQVTSVDADQVARARENTMPPIDRAAMVKSEDYRKTLALFLQRAKSIEKPVAAQQVLEAVIAAGEDTLDWMIGNVIADTMPVEGLAHHLYIAAATQVHAARLAAGLDALKLVPVAPGVCPSCGGKPVGSMVLGVQGAEGARYACCSGCATMWNEVRVKCIACGTTKGVGYRAVEIEGDPEGKTAVIKAEVCDECKSWTKILYQNRNPSLEIIADDVASLGLDLLMKDSEYKRAGFDPFLVGY</sequence>
<comment type="subcellular location">
    <subcellularLocation>
        <location evidence="2">Cytoplasm</location>
    </subcellularLocation>
</comment>
<dbReference type="HAMAP" id="MF_00611">
    <property type="entry name" value="FdeH"/>
    <property type="match status" value="1"/>
</dbReference>
<keyword evidence="1 2" id="KW-0963">Cytoplasm</keyword>
<dbReference type="GO" id="GO:0008199">
    <property type="term" value="F:ferric iron binding"/>
    <property type="evidence" value="ECO:0007669"/>
    <property type="project" value="TreeGrafter"/>
</dbReference>
<dbReference type="Pfam" id="PF04216">
    <property type="entry name" value="FdhE_N"/>
    <property type="match status" value="1"/>
</dbReference>
<dbReference type="InterPro" id="IPR006452">
    <property type="entry name" value="Formate_DH_accessory"/>
</dbReference>
<dbReference type="CDD" id="cd16341">
    <property type="entry name" value="FdhE"/>
    <property type="match status" value="1"/>
</dbReference>
<dbReference type="InterPro" id="IPR056796">
    <property type="entry name" value="FdhE_C"/>
</dbReference>
<dbReference type="Gene3D" id="3.90.1670.10">
    <property type="entry name" value="FdhE-like domain"/>
    <property type="match status" value="1"/>
</dbReference>
<dbReference type="GO" id="GO:0005829">
    <property type="term" value="C:cytosol"/>
    <property type="evidence" value="ECO:0007669"/>
    <property type="project" value="TreeGrafter"/>
</dbReference>
<accession>A0A6A8ACU6</accession>
<evidence type="ECO:0000259" key="4">
    <source>
        <dbReference type="Pfam" id="PF24859"/>
    </source>
</evidence>
<reference evidence="6 7" key="1">
    <citation type="submission" date="2019-11" db="EMBL/GenBank/DDBJ databases">
        <title>Genome analysis of Rhizobacterium cereale a novel genus and species isolated from maize roots in North Spain.</title>
        <authorList>
            <person name="Menendez E."/>
            <person name="Flores-Felix J.D."/>
            <person name="Ramirez-Bahena M.-H."/>
            <person name="Igual J.M."/>
            <person name="Garcia-Fraile P."/>
            <person name="Peix A."/>
            <person name="Velazquez E."/>
        </authorList>
    </citation>
    <scope>NUCLEOTIDE SEQUENCE [LARGE SCALE GENOMIC DNA]</scope>
    <source>
        <strain evidence="6 7">RZME27</strain>
    </source>
</reference>
<evidence type="ECO:0000313" key="7">
    <source>
        <dbReference type="Proteomes" id="UP000435138"/>
    </source>
</evidence>
<name>A0A6A8ACU6_9HYPH</name>
<protein>
    <recommendedName>
        <fullName evidence="2">Protein FdhE homolog</fullName>
    </recommendedName>
</protein>
<dbReference type="InterPro" id="IPR056797">
    <property type="entry name" value="FdhE_central"/>
</dbReference>
<dbReference type="RefSeq" id="WP_153358229.1">
    <property type="nucleotide sequence ID" value="NZ_WIXI01000049.1"/>
</dbReference>